<proteinExistence type="predicted"/>
<dbReference type="AlphaFoldDB" id="A0A8J3WHT6"/>
<sequence length="69" mass="8313">MATNRTPKSTRHEWLTVEEVCRELRVSRRAWDRWRANRTGPKAVRLARNGPIRIRRDWLDAWLETQESA</sequence>
<evidence type="ECO:0000313" key="2">
    <source>
        <dbReference type="EMBL" id="GIH89898.1"/>
    </source>
</evidence>
<dbReference type="InterPro" id="IPR009061">
    <property type="entry name" value="DNA-bd_dom_put_sf"/>
</dbReference>
<keyword evidence="3" id="KW-1185">Reference proteome</keyword>
<name>A0A8J3WHT6_9ACTN</name>
<dbReference type="RefSeq" id="WP_204062284.1">
    <property type="nucleotide sequence ID" value="NZ_BOOJ01000007.1"/>
</dbReference>
<dbReference type="Pfam" id="PF12728">
    <property type="entry name" value="HTH_17"/>
    <property type="match status" value="1"/>
</dbReference>
<dbReference type="InterPro" id="IPR041657">
    <property type="entry name" value="HTH_17"/>
</dbReference>
<evidence type="ECO:0000313" key="3">
    <source>
        <dbReference type="Proteomes" id="UP000619788"/>
    </source>
</evidence>
<organism evidence="2 3">
    <name type="scientific">Planobispora siamensis</name>
    <dbReference type="NCBI Taxonomy" id="936338"/>
    <lineage>
        <taxon>Bacteria</taxon>
        <taxon>Bacillati</taxon>
        <taxon>Actinomycetota</taxon>
        <taxon>Actinomycetes</taxon>
        <taxon>Streptosporangiales</taxon>
        <taxon>Streptosporangiaceae</taxon>
        <taxon>Planobispora</taxon>
    </lineage>
</organism>
<evidence type="ECO:0000259" key="1">
    <source>
        <dbReference type="Pfam" id="PF12728"/>
    </source>
</evidence>
<feature type="domain" description="Helix-turn-helix" evidence="1">
    <location>
        <begin position="14"/>
        <end position="66"/>
    </location>
</feature>
<gene>
    <name evidence="2" type="ORF">Psi01_05280</name>
</gene>
<dbReference type="EMBL" id="BOOJ01000007">
    <property type="protein sequence ID" value="GIH89898.1"/>
    <property type="molecule type" value="Genomic_DNA"/>
</dbReference>
<dbReference type="Proteomes" id="UP000619788">
    <property type="component" value="Unassembled WGS sequence"/>
</dbReference>
<accession>A0A8J3WHT6</accession>
<protein>
    <recommendedName>
        <fullName evidence="1">Helix-turn-helix domain-containing protein</fullName>
    </recommendedName>
</protein>
<dbReference type="SUPFAM" id="SSF46955">
    <property type="entry name" value="Putative DNA-binding domain"/>
    <property type="match status" value="1"/>
</dbReference>
<comment type="caution">
    <text evidence="2">The sequence shown here is derived from an EMBL/GenBank/DDBJ whole genome shotgun (WGS) entry which is preliminary data.</text>
</comment>
<reference evidence="2 3" key="1">
    <citation type="submission" date="2021-01" db="EMBL/GenBank/DDBJ databases">
        <title>Whole genome shotgun sequence of Planobispora siamensis NBRC 107568.</title>
        <authorList>
            <person name="Komaki H."/>
            <person name="Tamura T."/>
        </authorList>
    </citation>
    <scope>NUCLEOTIDE SEQUENCE [LARGE SCALE GENOMIC DNA]</scope>
    <source>
        <strain evidence="2 3">NBRC 107568</strain>
    </source>
</reference>